<accession>A0A9W4DQA0</accession>
<gene>
    <name evidence="2" type="ORF">SCOCK_150020</name>
</gene>
<dbReference type="RefSeq" id="WP_251486078.1">
    <property type="nucleotide sequence ID" value="NZ_CAJSLV010000043.1"/>
</dbReference>
<dbReference type="Proteomes" id="UP001152519">
    <property type="component" value="Unassembled WGS sequence"/>
</dbReference>
<dbReference type="AlphaFoldDB" id="A0A9W4DQA0"/>
<protein>
    <submittedName>
        <fullName evidence="2">Uncharacterized protein</fullName>
    </submittedName>
</protein>
<dbReference type="EMBL" id="CAJSLV010000043">
    <property type="protein sequence ID" value="CAG6392048.1"/>
    <property type="molecule type" value="Genomic_DNA"/>
</dbReference>
<reference evidence="2" key="1">
    <citation type="submission" date="2021-05" db="EMBL/GenBank/DDBJ databases">
        <authorList>
            <person name="Arsene-Ploetze F."/>
        </authorList>
    </citation>
    <scope>NUCLEOTIDE SEQUENCE</scope>
    <source>
        <strain evidence="2">DSM 42138</strain>
    </source>
</reference>
<evidence type="ECO:0000256" key="1">
    <source>
        <dbReference type="SAM" id="Phobius"/>
    </source>
</evidence>
<proteinExistence type="predicted"/>
<name>A0A9W4DQA0_9ACTN</name>
<comment type="caution">
    <text evidence="2">The sequence shown here is derived from an EMBL/GenBank/DDBJ whole genome shotgun (WGS) entry which is preliminary data.</text>
</comment>
<keyword evidence="1" id="KW-1133">Transmembrane helix</keyword>
<feature type="transmembrane region" description="Helical" evidence="1">
    <location>
        <begin position="86"/>
        <end position="109"/>
    </location>
</feature>
<evidence type="ECO:0000313" key="3">
    <source>
        <dbReference type="Proteomes" id="UP001152519"/>
    </source>
</evidence>
<sequence length="113" mass="12984">MDIRQEASRGLADIESFLFRQAHLRAARRRVGAFTAEESGLTAEQKEDIERWYVEEQIYVARMVTRHIADKVNAVKEQQHRRFGRWLRGILVTMTLITAAMAVFVTAILTAHG</sequence>
<evidence type="ECO:0000313" key="2">
    <source>
        <dbReference type="EMBL" id="CAG6392048.1"/>
    </source>
</evidence>
<keyword evidence="1" id="KW-0472">Membrane</keyword>
<keyword evidence="1" id="KW-0812">Transmembrane</keyword>
<organism evidence="2 3">
    <name type="scientific">Actinacidiphila cocklensis</name>
    <dbReference type="NCBI Taxonomy" id="887465"/>
    <lineage>
        <taxon>Bacteria</taxon>
        <taxon>Bacillati</taxon>
        <taxon>Actinomycetota</taxon>
        <taxon>Actinomycetes</taxon>
        <taxon>Kitasatosporales</taxon>
        <taxon>Streptomycetaceae</taxon>
        <taxon>Actinacidiphila</taxon>
    </lineage>
</organism>
<keyword evidence="3" id="KW-1185">Reference proteome</keyword>